<dbReference type="CDD" id="cd02801">
    <property type="entry name" value="DUS_like_FMN"/>
    <property type="match status" value="1"/>
</dbReference>
<evidence type="ECO:0000256" key="2">
    <source>
        <dbReference type="ARBA" id="ARBA00002790"/>
    </source>
</evidence>
<keyword evidence="3" id="KW-0820">tRNA-binding</keyword>
<keyword evidence="4 12" id="KW-0285">Flavoprotein</keyword>
<name>A0AAT9GL28_9BACT</name>
<dbReference type="AlphaFoldDB" id="A0AAT9GL28"/>
<dbReference type="PANTHER" id="PTHR45846:SF1">
    <property type="entry name" value="TRNA-DIHYDROURIDINE(47) SYNTHASE [NAD(P)(+)]-LIKE"/>
    <property type="match status" value="1"/>
</dbReference>
<feature type="active site" description="Proton donor" evidence="13">
    <location>
        <position position="131"/>
    </location>
</feature>
<dbReference type="EC" id="1.3.1.-" evidence="12"/>
<dbReference type="InterPro" id="IPR001269">
    <property type="entry name" value="DUS_fam"/>
</dbReference>
<protein>
    <recommendedName>
        <fullName evidence="12">tRNA-dihydrouridine synthase</fullName>
        <ecNumber evidence="12">1.3.1.-</ecNumber>
    </recommendedName>
</protein>
<evidence type="ECO:0000256" key="8">
    <source>
        <dbReference type="ARBA" id="ARBA00022884"/>
    </source>
</evidence>
<dbReference type="PROSITE" id="PS01136">
    <property type="entry name" value="UPF0034"/>
    <property type="match status" value="1"/>
</dbReference>
<feature type="domain" description="DUS-like FMN-binding" evidence="15">
    <location>
        <begin position="44"/>
        <end position="349"/>
    </location>
</feature>
<accession>A0AAT9GL28</accession>
<dbReference type="PIRSF" id="PIRSF006621">
    <property type="entry name" value="Dus"/>
    <property type="match status" value="1"/>
</dbReference>
<gene>
    <name evidence="16" type="primary">dusB</name>
    <name evidence="16" type="ORF">KACHI17_21750</name>
</gene>
<dbReference type="InterPro" id="IPR024036">
    <property type="entry name" value="tRNA-dHydroUridine_Synthase_C"/>
</dbReference>
<dbReference type="Pfam" id="PF01207">
    <property type="entry name" value="Dus"/>
    <property type="match status" value="1"/>
</dbReference>
<evidence type="ECO:0000256" key="10">
    <source>
        <dbReference type="ARBA" id="ARBA00048205"/>
    </source>
</evidence>
<dbReference type="SUPFAM" id="SSF51395">
    <property type="entry name" value="FMN-linked oxidoreductases"/>
    <property type="match status" value="1"/>
</dbReference>
<evidence type="ECO:0000256" key="7">
    <source>
        <dbReference type="ARBA" id="ARBA00022857"/>
    </source>
</evidence>
<dbReference type="GO" id="GO:0000049">
    <property type="term" value="F:tRNA binding"/>
    <property type="evidence" value="ECO:0007669"/>
    <property type="project" value="UniProtKB-KW"/>
</dbReference>
<keyword evidence="6 12" id="KW-0819">tRNA processing</keyword>
<evidence type="ECO:0000259" key="15">
    <source>
        <dbReference type="Pfam" id="PF01207"/>
    </source>
</evidence>
<evidence type="ECO:0000256" key="9">
    <source>
        <dbReference type="ARBA" id="ARBA00023002"/>
    </source>
</evidence>
<dbReference type="EMBL" id="AP029612">
    <property type="protein sequence ID" value="BFG71294.1"/>
    <property type="molecule type" value="Genomic_DNA"/>
</dbReference>
<dbReference type="InterPro" id="IPR018517">
    <property type="entry name" value="tRNA_hU_synthase_CS"/>
</dbReference>
<reference evidence="16" key="1">
    <citation type="submission" date="2024-02" db="EMBL/GenBank/DDBJ databases">
        <title>Sediminibacterium planktonica sp. nov. and Sediminibacterium longus sp. nov., isolated from surface lake and river water.</title>
        <authorList>
            <person name="Watanabe K."/>
            <person name="Takemine S."/>
            <person name="Ishii Y."/>
            <person name="Ogata Y."/>
            <person name="Shindo C."/>
            <person name="Suda W."/>
        </authorList>
    </citation>
    <scope>NUCLEOTIDE SEQUENCE</scope>
    <source>
        <strain evidence="16">KACHI17</strain>
    </source>
</reference>
<evidence type="ECO:0000313" key="16">
    <source>
        <dbReference type="EMBL" id="BFG71294.1"/>
    </source>
</evidence>
<evidence type="ECO:0000256" key="4">
    <source>
        <dbReference type="ARBA" id="ARBA00022630"/>
    </source>
</evidence>
<evidence type="ECO:0000256" key="1">
    <source>
        <dbReference type="ARBA" id="ARBA00001917"/>
    </source>
</evidence>
<evidence type="ECO:0000256" key="12">
    <source>
        <dbReference type="PIRNR" id="PIRNR006621"/>
    </source>
</evidence>
<organism evidence="16">
    <name type="scientific">Sediminibacterium sp. KACHI17</name>
    <dbReference type="NCBI Taxonomy" id="1751071"/>
    <lineage>
        <taxon>Bacteria</taxon>
        <taxon>Pseudomonadati</taxon>
        <taxon>Bacteroidota</taxon>
        <taxon>Chitinophagia</taxon>
        <taxon>Chitinophagales</taxon>
        <taxon>Chitinophagaceae</taxon>
        <taxon>Sediminibacterium</taxon>
    </lineage>
</organism>
<dbReference type="NCBIfam" id="TIGR00737">
    <property type="entry name" value="nifR3_yhdG"/>
    <property type="match status" value="1"/>
</dbReference>
<evidence type="ECO:0000256" key="11">
    <source>
        <dbReference type="ARBA" id="ARBA00048802"/>
    </source>
</evidence>
<evidence type="ECO:0000256" key="6">
    <source>
        <dbReference type="ARBA" id="ARBA00022694"/>
    </source>
</evidence>
<keyword evidence="5 12" id="KW-0288">FMN</keyword>
<comment type="function">
    <text evidence="2 12">Catalyzes the synthesis of 5,6-dihydrouridine (D), a modified base found in the D-loop of most tRNAs, via the reduction of the C5-C6 double bond in target uridines.</text>
</comment>
<keyword evidence="8" id="KW-0694">RNA-binding</keyword>
<evidence type="ECO:0000256" key="3">
    <source>
        <dbReference type="ARBA" id="ARBA00022555"/>
    </source>
</evidence>
<feature type="binding site" evidence="14">
    <location>
        <position position="200"/>
    </location>
    <ligand>
        <name>FMN</name>
        <dbReference type="ChEBI" id="CHEBI:58210"/>
    </ligand>
</feature>
<dbReference type="Gene3D" id="1.10.1200.80">
    <property type="entry name" value="Putative flavin oxidoreducatase, domain 2"/>
    <property type="match status" value="1"/>
</dbReference>
<proteinExistence type="inferred from homology"/>
<feature type="binding site" evidence="14">
    <location>
        <begin position="257"/>
        <end position="258"/>
    </location>
    <ligand>
        <name>FMN</name>
        <dbReference type="ChEBI" id="CHEBI:58210"/>
    </ligand>
</feature>
<dbReference type="InterPro" id="IPR004652">
    <property type="entry name" value="DusB-like"/>
</dbReference>
<comment type="catalytic activity">
    <reaction evidence="10">
        <text>a 5,6-dihydrouridine in tRNA + NADP(+) = a uridine in tRNA + NADPH + H(+)</text>
        <dbReference type="Rhea" id="RHEA:23624"/>
        <dbReference type="Rhea" id="RHEA-COMP:13339"/>
        <dbReference type="Rhea" id="RHEA-COMP:13887"/>
        <dbReference type="ChEBI" id="CHEBI:15378"/>
        <dbReference type="ChEBI" id="CHEBI:57783"/>
        <dbReference type="ChEBI" id="CHEBI:58349"/>
        <dbReference type="ChEBI" id="CHEBI:65315"/>
        <dbReference type="ChEBI" id="CHEBI:74443"/>
    </reaction>
</comment>
<dbReference type="InterPro" id="IPR035587">
    <property type="entry name" value="DUS-like_FMN-bd"/>
</dbReference>
<sequence>MDILPYIESFSCRKEQLQQRNSETDRKLPMVKIDQIELPDFPLLLAPMEDVSDPPFRVVCKENGADLMYTEFISSEGLIRDAIKSRRKLDIFEYERPVGIQIFGGDEESLALAAKIVDVTNPDLLDINFGCPVKKVAGKGAGAGVLKDLDLMVRLTDAVVKATRLPVTVKTRLGWDETSKNIEEVAERLQDVGIKALSIHGRTRAQMYKGEADWTLIGKVKNNPRINIPIFGNGDIDSPQKAVEYKNRYGVDGVMIGRAAIGYPWIFREIKHYIQTGELMAPPSVEERVQVCRQHLRKSIEWKGPIVGINEMRRHYANYLKGLPGIKDYRNRLVTLKTMEEVEAVLDEVAINYKDFVMERQQIELVNYHENCPL</sequence>
<feature type="binding site" evidence="14">
    <location>
        <position position="170"/>
    </location>
    <ligand>
        <name>FMN</name>
        <dbReference type="ChEBI" id="CHEBI:58210"/>
    </ligand>
</feature>
<dbReference type="GO" id="GO:0050660">
    <property type="term" value="F:flavin adenine dinucleotide binding"/>
    <property type="evidence" value="ECO:0007669"/>
    <property type="project" value="InterPro"/>
</dbReference>
<dbReference type="GO" id="GO:0017150">
    <property type="term" value="F:tRNA dihydrouridine synthase activity"/>
    <property type="evidence" value="ECO:0007669"/>
    <property type="project" value="InterPro"/>
</dbReference>
<keyword evidence="14" id="KW-0547">Nucleotide-binding</keyword>
<comment type="catalytic activity">
    <reaction evidence="11">
        <text>a 5,6-dihydrouridine in tRNA + NAD(+) = a uridine in tRNA + NADH + H(+)</text>
        <dbReference type="Rhea" id="RHEA:54452"/>
        <dbReference type="Rhea" id="RHEA-COMP:13339"/>
        <dbReference type="Rhea" id="RHEA-COMP:13887"/>
        <dbReference type="ChEBI" id="CHEBI:15378"/>
        <dbReference type="ChEBI" id="CHEBI:57540"/>
        <dbReference type="ChEBI" id="CHEBI:57945"/>
        <dbReference type="ChEBI" id="CHEBI:65315"/>
        <dbReference type="ChEBI" id="CHEBI:74443"/>
    </reaction>
</comment>
<evidence type="ECO:0000256" key="14">
    <source>
        <dbReference type="PIRSR" id="PIRSR006621-2"/>
    </source>
</evidence>
<dbReference type="InterPro" id="IPR013785">
    <property type="entry name" value="Aldolase_TIM"/>
</dbReference>
<comment type="cofactor">
    <cofactor evidence="1 12 14">
        <name>FMN</name>
        <dbReference type="ChEBI" id="CHEBI:58210"/>
    </cofactor>
</comment>
<keyword evidence="9 12" id="KW-0560">Oxidoreductase</keyword>
<dbReference type="PANTHER" id="PTHR45846">
    <property type="entry name" value="TRNA-DIHYDROURIDINE(47) SYNTHASE [NAD(P)(+)]-LIKE"/>
    <property type="match status" value="1"/>
</dbReference>
<evidence type="ECO:0000256" key="5">
    <source>
        <dbReference type="ARBA" id="ARBA00022643"/>
    </source>
</evidence>
<dbReference type="Gene3D" id="3.20.20.70">
    <property type="entry name" value="Aldolase class I"/>
    <property type="match status" value="1"/>
</dbReference>
<evidence type="ECO:0000256" key="13">
    <source>
        <dbReference type="PIRSR" id="PIRSR006621-1"/>
    </source>
</evidence>
<keyword evidence="7" id="KW-0521">NADP</keyword>
<comment type="similarity">
    <text evidence="12">Belongs to the dus family.</text>
</comment>
<feature type="binding site" evidence="14">
    <location>
        <position position="101"/>
    </location>
    <ligand>
        <name>FMN</name>
        <dbReference type="ChEBI" id="CHEBI:58210"/>
    </ligand>
</feature>